<dbReference type="OrthoDB" id="193931at2759"/>
<keyword evidence="7" id="KW-0808">Transferase</keyword>
<feature type="compositionally biased region" description="Acidic residues" evidence="5">
    <location>
        <begin position="412"/>
        <end position="423"/>
    </location>
</feature>
<accession>A0A1J1GR18</accession>
<dbReference type="InterPro" id="IPR008271">
    <property type="entry name" value="Ser/Thr_kinase_AS"/>
</dbReference>
<reference evidence="7" key="1">
    <citation type="submission" date="2015-04" db="EMBL/GenBank/DDBJ databases">
        <authorList>
            <consortium name="Pathogen Informatics"/>
        </authorList>
    </citation>
    <scope>NUCLEOTIDE SEQUENCE [LARGE SCALE GENOMIC DNA]</scope>
    <source>
        <strain evidence="7">8A</strain>
    </source>
</reference>
<dbReference type="OMA" id="VHENIKN"/>
<proteinExistence type="predicted"/>
<dbReference type="RefSeq" id="XP_028527553.1">
    <property type="nucleotide sequence ID" value="XM_028670840.1"/>
</dbReference>
<evidence type="ECO:0000256" key="4">
    <source>
        <dbReference type="SAM" id="Coils"/>
    </source>
</evidence>
<evidence type="ECO:0000256" key="5">
    <source>
        <dbReference type="SAM" id="MobiDB-lite"/>
    </source>
</evidence>
<dbReference type="Proteomes" id="UP000220797">
    <property type="component" value="Unassembled WGS sequence"/>
</dbReference>
<dbReference type="InterPro" id="IPR017441">
    <property type="entry name" value="Protein_kinase_ATP_BS"/>
</dbReference>
<dbReference type="SMART" id="SM00220">
    <property type="entry name" value="S_TKc"/>
    <property type="match status" value="1"/>
</dbReference>
<gene>
    <name evidence="7" type="primary">KIN</name>
    <name evidence="7" type="ORF">PGAL8A_00213500</name>
</gene>
<feature type="binding site" evidence="3">
    <location>
        <position position="527"/>
    </location>
    <ligand>
        <name>ATP</name>
        <dbReference type="ChEBI" id="CHEBI:30616"/>
    </ligand>
</feature>
<comment type="caution">
    <text evidence="7">The sequence shown here is derived from an EMBL/GenBank/DDBJ whole genome shotgun (WGS) entry which is preliminary data.</text>
</comment>
<dbReference type="EC" id="2.7.11.1" evidence="7"/>
<keyword evidence="2 3" id="KW-0067">ATP-binding</keyword>
<name>A0A1J1GR18_PLAGA</name>
<evidence type="ECO:0000313" key="8">
    <source>
        <dbReference type="Proteomes" id="UP000220797"/>
    </source>
</evidence>
<dbReference type="PANTHER" id="PTHR24346">
    <property type="entry name" value="MAP/MICROTUBULE AFFINITY-REGULATING KINASE"/>
    <property type="match status" value="1"/>
</dbReference>
<dbReference type="FunFam" id="1.10.510.10:FF:000759">
    <property type="entry name" value="CAMK/CAMKL/AMPK protein kinase"/>
    <property type="match status" value="1"/>
</dbReference>
<evidence type="ECO:0000259" key="6">
    <source>
        <dbReference type="PROSITE" id="PS50011"/>
    </source>
</evidence>
<feature type="coiled-coil region" evidence="4">
    <location>
        <begin position="4"/>
        <end position="31"/>
    </location>
</feature>
<dbReference type="PROSITE" id="PS00107">
    <property type="entry name" value="PROTEIN_KINASE_ATP"/>
    <property type="match status" value="1"/>
</dbReference>
<dbReference type="GeneID" id="39730662"/>
<keyword evidence="4" id="KW-0175">Coiled coil</keyword>
<dbReference type="PROSITE" id="PS00108">
    <property type="entry name" value="PROTEIN_KINASE_ST"/>
    <property type="match status" value="1"/>
</dbReference>
<evidence type="ECO:0000256" key="2">
    <source>
        <dbReference type="ARBA" id="ARBA00022840"/>
    </source>
</evidence>
<dbReference type="PROSITE" id="PS50011">
    <property type="entry name" value="PROTEIN_KINASE_DOM"/>
    <property type="match status" value="1"/>
</dbReference>
<dbReference type="GO" id="GO:0005737">
    <property type="term" value="C:cytoplasm"/>
    <property type="evidence" value="ECO:0007669"/>
    <property type="project" value="TreeGrafter"/>
</dbReference>
<dbReference type="GO" id="GO:0005524">
    <property type="term" value="F:ATP binding"/>
    <property type="evidence" value="ECO:0007669"/>
    <property type="project" value="UniProtKB-UniRule"/>
</dbReference>
<evidence type="ECO:0000256" key="1">
    <source>
        <dbReference type="ARBA" id="ARBA00022741"/>
    </source>
</evidence>
<keyword evidence="8" id="KW-1185">Reference proteome</keyword>
<feature type="region of interest" description="Disordered" evidence="5">
    <location>
        <begin position="404"/>
        <end position="423"/>
    </location>
</feature>
<evidence type="ECO:0000313" key="7">
    <source>
        <dbReference type="EMBL" id="CRG94738.1"/>
    </source>
</evidence>
<protein>
    <submittedName>
        <fullName evidence="7">Serine/threonine protein kinase KIN, putative</fullName>
        <ecNumber evidence="7">2.7.11.1</ecNumber>
    </submittedName>
</protein>
<dbReference type="AlphaFoldDB" id="A0A1J1GR18"/>
<evidence type="ECO:0000256" key="3">
    <source>
        <dbReference type="PROSITE-ProRule" id="PRU10141"/>
    </source>
</evidence>
<organism evidence="7 8">
    <name type="scientific">Plasmodium gallinaceum</name>
    <dbReference type="NCBI Taxonomy" id="5849"/>
    <lineage>
        <taxon>Eukaryota</taxon>
        <taxon>Sar</taxon>
        <taxon>Alveolata</taxon>
        <taxon>Apicomplexa</taxon>
        <taxon>Aconoidasida</taxon>
        <taxon>Haemosporida</taxon>
        <taxon>Plasmodiidae</taxon>
        <taxon>Plasmodium</taxon>
        <taxon>Plasmodium (Haemamoeba)</taxon>
    </lineage>
</organism>
<dbReference type="CDD" id="cd14003">
    <property type="entry name" value="STKc_AMPK-like"/>
    <property type="match status" value="1"/>
</dbReference>
<keyword evidence="7" id="KW-0723">Serine/threonine-protein kinase</keyword>
<dbReference type="SUPFAM" id="SSF56112">
    <property type="entry name" value="Protein kinase-like (PK-like)"/>
    <property type="match status" value="1"/>
</dbReference>
<dbReference type="PANTHER" id="PTHR24346:SF30">
    <property type="entry name" value="MATERNAL EMBRYONIC LEUCINE ZIPPER KINASE"/>
    <property type="match status" value="1"/>
</dbReference>
<feature type="domain" description="Protein kinase" evidence="6">
    <location>
        <begin position="498"/>
        <end position="750"/>
    </location>
</feature>
<dbReference type="EMBL" id="CVMV01000032">
    <property type="protein sequence ID" value="CRG94738.1"/>
    <property type="molecule type" value="Genomic_DNA"/>
</dbReference>
<sequence length="1115" mass="131649">MNSIKKIGNNLNDLNKQLNVSKEEKNNINSLLYINKIKKKNICNFKSLNRNKICELKIDENSKKMLFSSNEKTYENKFKNNGNFINRKSKCKLISKINEEIYDRRYGCKNKELNMLKCQKDKNLLTNFENVNISCTKKKENENKCKLIHKNKENNQNCSEHISDKSTKCNFIKTINSSTKNITNINSILKEKYKKKKSFKNKEWNSLSISLKTQDIKIDNTLHINKSKYKFEKLKKRSFDFLKNTSSKNRTIQEPINEIEKSKQNINNKNKLLNKFETKLKHVLQCDNISKGKEYKDIYQCKNECKTPENYVENIYANKERYIKNIIGYNTNLKNGEEGNLLIKKSAFSNSKTETKCLEENEETISQINEHKVSINFFKKNLEETEIIEKLIYINLKKKNQLIQKREKDKDEGDDDQKEEIEEIEVKTKEKNEEKSKGIIHKKKEKKTQKKDKWKILKNELKGKIKKKYIKEYLNILKNNKTYKIIVVKNNNKEVGNYIITNKIGKGTFGEVCLGIHMYTYEIVAVKILNKKKLLQMISYDKIMKEIEIHKSIDHNHICRFYEVHENIKNLYMILEYLPNGDLLTYIYKNNYINENKARRILYQLISAVEYLHKINIVHRDLKPENILLDYNNNVKLIDFGLSTIFNQNNLLTTSCGSPFYTSPEILLGNKYKAESTDVWSLGIILFLLLNNKLPFNHNDLNKLFQKIIKGILHFEPYVSLNAKNLIQNMLNVNFKKRYSLNDIKNHIWFTNHNLKINLNNLDNGCNLIDCDTCLYKIIFQNNDYYNDFIINKICKITNLDKNNIYNQLKNEKKNFIKTAFHLLLNKSIRILSKKNYLFSNFILIKKDNIPLISNIKDDNNNEVTSSCNNSLNNSLLKIINKQKDMHYLNIFNISKDNKNITEQKSLEGTCSRKSNTNNFNITNKIHDSTNTNNDNYVNNCKRNIINNKKKHIKINILDKNKGDKSNLKENKCHILSNKNNNSKTNFKKYIRTIHTNDDKVNNNYNYLKNKSSIKKKGNNSNSLKDKNNYITGNYVDIKSVYKGNSNKIKIKETRLNLLDKVLYQNNYKFRRHSMLTYNEIKKISLESHEIKNENNLLSIDTFNKYYDNCKLKTK</sequence>
<keyword evidence="1 3" id="KW-0547">Nucleotide-binding</keyword>
<dbReference type="GO" id="GO:0035556">
    <property type="term" value="P:intracellular signal transduction"/>
    <property type="evidence" value="ECO:0007669"/>
    <property type="project" value="TreeGrafter"/>
</dbReference>
<dbReference type="FunFam" id="3.30.200.20:FF:000042">
    <property type="entry name" value="Aurora kinase A"/>
    <property type="match status" value="1"/>
</dbReference>
<dbReference type="Pfam" id="PF00069">
    <property type="entry name" value="Pkinase"/>
    <property type="match status" value="1"/>
</dbReference>
<dbReference type="GO" id="GO:0004674">
    <property type="term" value="F:protein serine/threonine kinase activity"/>
    <property type="evidence" value="ECO:0007669"/>
    <property type="project" value="UniProtKB-KW"/>
</dbReference>
<dbReference type="InterPro" id="IPR000719">
    <property type="entry name" value="Prot_kinase_dom"/>
</dbReference>
<keyword evidence="7" id="KW-0418">Kinase</keyword>
<dbReference type="InterPro" id="IPR011009">
    <property type="entry name" value="Kinase-like_dom_sf"/>
</dbReference>
<dbReference type="VEuPathDB" id="PlasmoDB:PGAL8A_00213500"/>
<dbReference type="Gene3D" id="1.10.510.10">
    <property type="entry name" value="Transferase(Phosphotransferase) domain 1"/>
    <property type="match status" value="1"/>
</dbReference>